<dbReference type="EMBL" id="LAZR01031431">
    <property type="protein sequence ID" value="KKL53777.1"/>
    <property type="molecule type" value="Genomic_DNA"/>
</dbReference>
<reference evidence="1" key="1">
    <citation type="journal article" date="2015" name="Nature">
        <title>Complex archaea that bridge the gap between prokaryotes and eukaryotes.</title>
        <authorList>
            <person name="Spang A."/>
            <person name="Saw J.H."/>
            <person name="Jorgensen S.L."/>
            <person name="Zaremba-Niedzwiedzka K."/>
            <person name="Martijn J."/>
            <person name="Lind A.E."/>
            <person name="van Eijk R."/>
            <person name="Schleper C."/>
            <person name="Guy L."/>
            <person name="Ettema T.J."/>
        </authorList>
    </citation>
    <scope>NUCLEOTIDE SEQUENCE</scope>
</reference>
<sequence>MNVEAPINVSVTSSAMSGNSIGKEIGAAIQVGISKEFRKLVIAGE</sequence>
<gene>
    <name evidence="1" type="ORF">LCGC14_2272010</name>
</gene>
<evidence type="ECO:0000313" key="1">
    <source>
        <dbReference type="EMBL" id="KKL53777.1"/>
    </source>
</evidence>
<dbReference type="AlphaFoldDB" id="A0A0F9FRX0"/>
<comment type="caution">
    <text evidence="1">The sequence shown here is derived from an EMBL/GenBank/DDBJ whole genome shotgun (WGS) entry which is preliminary data.</text>
</comment>
<proteinExistence type="predicted"/>
<accession>A0A0F9FRX0</accession>
<protein>
    <submittedName>
        <fullName evidence="1">Uncharacterized protein</fullName>
    </submittedName>
</protein>
<organism evidence="1">
    <name type="scientific">marine sediment metagenome</name>
    <dbReference type="NCBI Taxonomy" id="412755"/>
    <lineage>
        <taxon>unclassified sequences</taxon>
        <taxon>metagenomes</taxon>
        <taxon>ecological metagenomes</taxon>
    </lineage>
</organism>
<name>A0A0F9FRX0_9ZZZZ</name>